<feature type="signal peptide" evidence="13">
    <location>
        <begin position="1"/>
        <end position="18"/>
    </location>
</feature>
<feature type="domain" description="PA" evidence="15">
    <location>
        <begin position="132"/>
        <end position="216"/>
    </location>
</feature>
<comment type="similarity">
    <text evidence="4">Belongs to the peptidase M28 family. M28A subfamily.</text>
</comment>
<keyword evidence="7 13" id="KW-0645">Protease</keyword>
<dbReference type="STRING" id="692275.N1QE92"/>
<evidence type="ECO:0000256" key="1">
    <source>
        <dbReference type="ARBA" id="ARBA00001947"/>
    </source>
</evidence>
<dbReference type="SUPFAM" id="SSF52025">
    <property type="entry name" value="PA domain"/>
    <property type="match status" value="1"/>
</dbReference>
<dbReference type="OMA" id="VRFCFWT"/>
<dbReference type="Pfam" id="PF04389">
    <property type="entry name" value="Peptidase_M28"/>
    <property type="match status" value="1"/>
</dbReference>
<evidence type="ECO:0000256" key="10">
    <source>
        <dbReference type="ARBA" id="ARBA00022801"/>
    </source>
</evidence>
<dbReference type="AlphaFoldDB" id="N1QE92"/>
<evidence type="ECO:0000256" key="11">
    <source>
        <dbReference type="ARBA" id="ARBA00022833"/>
    </source>
</evidence>
<dbReference type="Pfam" id="PF02225">
    <property type="entry name" value="PA"/>
    <property type="match status" value="1"/>
</dbReference>
<evidence type="ECO:0000259" key="15">
    <source>
        <dbReference type="Pfam" id="PF02225"/>
    </source>
</evidence>
<comment type="similarity">
    <text evidence="3">Belongs to the peptidase M28 family. M28B subfamily.</text>
</comment>
<dbReference type="GO" id="GO:0004177">
    <property type="term" value="F:aminopeptidase activity"/>
    <property type="evidence" value="ECO:0007669"/>
    <property type="project" value="UniProtKB-KW"/>
</dbReference>
<dbReference type="GO" id="GO:0008235">
    <property type="term" value="F:metalloexopeptidase activity"/>
    <property type="evidence" value="ECO:0007669"/>
    <property type="project" value="InterPro"/>
</dbReference>
<gene>
    <name evidence="17" type="ORF">SEPMUDRAFT_150703</name>
</gene>
<dbReference type="GO" id="GO:0046872">
    <property type="term" value="F:metal ion binding"/>
    <property type="evidence" value="ECO:0007669"/>
    <property type="project" value="UniProtKB-KW"/>
</dbReference>
<comment type="cofactor">
    <cofactor evidence="1">
        <name>Zn(2+)</name>
        <dbReference type="ChEBI" id="CHEBI:29105"/>
    </cofactor>
</comment>
<keyword evidence="5" id="KW-0031">Aminopeptidase</keyword>
<dbReference type="CDD" id="cd02130">
    <property type="entry name" value="PA_ScAPY_like"/>
    <property type="match status" value="1"/>
</dbReference>
<evidence type="ECO:0000256" key="2">
    <source>
        <dbReference type="ARBA" id="ARBA00004613"/>
    </source>
</evidence>
<organism evidence="17 18">
    <name type="scientific">Sphaerulina musiva (strain SO2202)</name>
    <name type="common">Poplar stem canker fungus</name>
    <name type="synonym">Septoria musiva</name>
    <dbReference type="NCBI Taxonomy" id="692275"/>
    <lineage>
        <taxon>Eukaryota</taxon>
        <taxon>Fungi</taxon>
        <taxon>Dikarya</taxon>
        <taxon>Ascomycota</taxon>
        <taxon>Pezizomycotina</taxon>
        <taxon>Dothideomycetes</taxon>
        <taxon>Dothideomycetidae</taxon>
        <taxon>Mycosphaerellales</taxon>
        <taxon>Mycosphaerellaceae</taxon>
        <taxon>Sphaerulina</taxon>
    </lineage>
</organism>
<dbReference type="InterPro" id="IPR003137">
    <property type="entry name" value="PA_domain"/>
</dbReference>
<dbReference type="PANTHER" id="PTHR12147">
    <property type="entry name" value="METALLOPEPTIDASE M28 FAMILY MEMBER"/>
    <property type="match status" value="1"/>
</dbReference>
<dbReference type="Gene3D" id="3.50.30.30">
    <property type="match status" value="1"/>
</dbReference>
<feature type="chain" id="PRO_5005141850" description="Peptide hydrolase" evidence="13">
    <location>
        <begin position="19"/>
        <end position="512"/>
    </location>
</feature>
<dbReference type="HOGENOM" id="CLU_024336_0_0_1"/>
<dbReference type="Proteomes" id="UP000016931">
    <property type="component" value="Unassembled WGS sequence"/>
</dbReference>
<keyword evidence="10 13" id="KW-0378">Hydrolase</keyword>
<evidence type="ECO:0000256" key="4">
    <source>
        <dbReference type="ARBA" id="ARBA00005957"/>
    </source>
</evidence>
<accession>N1QE92</accession>
<dbReference type="GO" id="GO:0006508">
    <property type="term" value="P:proteolysis"/>
    <property type="evidence" value="ECO:0007669"/>
    <property type="project" value="UniProtKB-KW"/>
</dbReference>
<evidence type="ECO:0000256" key="13">
    <source>
        <dbReference type="RuleBase" id="RU361240"/>
    </source>
</evidence>
<evidence type="ECO:0000256" key="14">
    <source>
        <dbReference type="SAM" id="MobiDB-lite"/>
    </source>
</evidence>
<dbReference type="InterPro" id="IPR007484">
    <property type="entry name" value="Peptidase_M28"/>
</dbReference>
<evidence type="ECO:0000256" key="9">
    <source>
        <dbReference type="ARBA" id="ARBA00022729"/>
    </source>
</evidence>
<evidence type="ECO:0000256" key="3">
    <source>
        <dbReference type="ARBA" id="ARBA00005634"/>
    </source>
</evidence>
<evidence type="ECO:0000256" key="8">
    <source>
        <dbReference type="ARBA" id="ARBA00022723"/>
    </source>
</evidence>
<dbReference type="InterPro" id="IPR045175">
    <property type="entry name" value="M28_fam"/>
</dbReference>
<dbReference type="InterPro" id="IPR041756">
    <property type="entry name" value="M28_SGAP-like"/>
</dbReference>
<dbReference type="CDD" id="cd03876">
    <property type="entry name" value="M28_SGAP_like"/>
    <property type="match status" value="1"/>
</dbReference>
<evidence type="ECO:0000259" key="16">
    <source>
        <dbReference type="Pfam" id="PF04389"/>
    </source>
</evidence>
<reference evidence="17 18" key="1">
    <citation type="journal article" date="2012" name="PLoS Pathog.">
        <title>Diverse lifestyles and strategies of plant pathogenesis encoded in the genomes of eighteen Dothideomycetes fungi.</title>
        <authorList>
            <person name="Ohm R.A."/>
            <person name="Feau N."/>
            <person name="Henrissat B."/>
            <person name="Schoch C.L."/>
            <person name="Horwitz B.A."/>
            <person name="Barry K.W."/>
            <person name="Condon B.J."/>
            <person name="Copeland A.C."/>
            <person name="Dhillon B."/>
            <person name="Glaser F."/>
            <person name="Hesse C.N."/>
            <person name="Kosti I."/>
            <person name="LaButti K."/>
            <person name="Lindquist E.A."/>
            <person name="Lucas S."/>
            <person name="Salamov A.A."/>
            <person name="Bradshaw R.E."/>
            <person name="Ciuffetti L."/>
            <person name="Hamelin R.C."/>
            <person name="Kema G.H.J."/>
            <person name="Lawrence C."/>
            <person name="Scott J.A."/>
            <person name="Spatafora J.W."/>
            <person name="Turgeon B.G."/>
            <person name="de Wit P.J.G.M."/>
            <person name="Zhong S."/>
            <person name="Goodwin S.B."/>
            <person name="Grigoriev I.V."/>
        </authorList>
    </citation>
    <scope>NUCLEOTIDE SEQUENCE [LARGE SCALE GENOMIC DNA]</scope>
    <source>
        <strain evidence="17 18">SO2202</strain>
    </source>
</reference>
<evidence type="ECO:0000256" key="5">
    <source>
        <dbReference type="ARBA" id="ARBA00022438"/>
    </source>
</evidence>
<dbReference type="EMBL" id="KB456267">
    <property type="protein sequence ID" value="EMF10676.1"/>
    <property type="molecule type" value="Genomic_DNA"/>
</dbReference>
<name>N1QE92_SPHMS</name>
<dbReference type="EC" id="3.4.-.-" evidence="13"/>
<proteinExistence type="inferred from homology"/>
<evidence type="ECO:0000313" key="18">
    <source>
        <dbReference type="Proteomes" id="UP000016931"/>
    </source>
</evidence>
<dbReference type="InterPro" id="IPR046450">
    <property type="entry name" value="PA_dom_sf"/>
</dbReference>
<dbReference type="eggNOG" id="KOG2195">
    <property type="taxonomic scope" value="Eukaryota"/>
</dbReference>
<keyword evidence="9 13" id="KW-0732">Signal</keyword>
<protein>
    <recommendedName>
        <fullName evidence="13">Peptide hydrolase</fullName>
        <ecNumber evidence="13">3.4.-.-</ecNumber>
    </recommendedName>
</protein>
<dbReference type="Gene3D" id="3.40.630.10">
    <property type="entry name" value="Zn peptidases"/>
    <property type="match status" value="1"/>
</dbReference>
<feature type="domain" description="Peptidase M28" evidence="16">
    <location>
        <begin position="239"/>
        <end position="443"/>
    </location>
</feature>
<dbReference type="RefSeq" id="XP_016758797.1">
    <property type="nucleotide sequence ID" value="XM_016906343.1"/>
</dbReference>
<keyword evidence="11 13" id="KW-0862">Zinc</keyword>
<keyword evidence="6" id="KW-0964">Secreted</keyword>
<dbReference type="SUPFAM" id="SSF53187">
    <property type="entry name" value="Zn-dependent exopeptidases"/>
    <property type="match status" value="1"/>
</dbReference>
<dbReference type="PANTHER" id="PTHR12147:SF26">
    <property type="entry name" value="PEPTIDASE M28 DOMAIN-CONTAINING PROTEIN"/>
    <property type="match status" value="1"/>
</dbReference>
<keyword evidence="8 13" id="KW-0479">Metal-binding</keyword>
<evidence type="ECO:0000313" key="17">
    <source>
        <dbReference type="EMBL" id="EMF10676.1"/>
    </source>
</evidence>
<keyword evidence="12" id="KW-0325">Glycoprotein</keyword>
<dbReference type="FunFam" id="3.40.630.10:FF:000054">
    <property type="entry name" value="Peptide hydrolase"/>
    <property type="match status" value="1"/>
</dbReference>
<dbReference type="GO" id="GO:0005576">
    <property type="term" value="C:extracellular region"/>
    <property type="evidence" value="ECO:0007669"/>
    <property type="project" value="UniProtKB-SubCell"/>
</dbReference>
<comment type="subcellular location">
    <subcellularLocation>
        <location evidence="2">Secreted</location>
    </subcellularLocation>
</comment>
<feature type="region of interest" description="Disordered" evidence="14">
    <location>
        <begin position="488"/>
        <end position="512"/>
    </location>
</feature>
<dbReference type="OrthoDB" id="10013407at2759"/>
<dbReference type="GeneID" id="27903480"/>
<keyword evidence="18" id="KW-1185">Reference proteome</keyword>
<feature type="compositionally biased region" description="Basic residues" evidence="14">
    <location>
        <begin position="488"/>
        <end position="497"/>
    </location>
</feature>
<evidence type="ECO:0000256" key="7">
    <source>
        <dbReference type="ARBA" id="ARBA00022670"/>
    </source>
</evidence>
<sequence>MVRSSPFLATALAVLASAHENQLDTRQYQVTPNVDSKKLQDSITEAALKQKAQELEAAAYDTPERNRVFGSPGHENTLKFIEDYLGQEKDFWTFSRQPFTELYSQGSGTFSAGNVSYPLGVFTYSSSTSGSVTAPIVAVANVGCNATDYPAEVTGAIAFISRGTCPFSEKSTLAKSAGAVGAVIYNNVPGTLAGTLGGAGDYAPTGGVSQENSTAILAALPLQGQLQITSVVENRTTYNIIADSTSGDKNNVVVIGAHTDSVFDGPGINDDGSGTIGILETAIQLSKGKYELKNALRLGFWSAEEYGLLGSEYYVNTLPVDEREKIRLYLNFDMIASSNWQYALYDGDGSSFNVSGPPGSDKIEHFFQDWFRAQGIPTKDSEFNGRSDYGPFIAAGVDIPAGGIFTGAEEVKTEQEAIWWGGQAGVAYDPNYHLVGDNYTNLAFEPFLINTKGIAASVAKYTMDLSDIPLRASGAKAKRRGIDRHPHAKKNAMHAHTHQPGLQCGAQPRVSM</sequence>
<evidence type="ECO:0000256" key="12">
    <source>
        <dbReference type="ARBA" id="ARBA00023180"/>
    </source>
</evidence>
<evidence type="ECO:0000256" key="6">
    <source>
        <dbReference type="ARBA" id="ARBA00022525"/>
    </source>
</evidence>